<sequence length="272" mass="30305">MKTRIISAVILVPLLLFFVISGGIWLKVAVGFLGLVGMHEFYQAFSKENKSLHVICYAFALFYMIFIEDIINGNNYFNIFVSVFMVVLLIYTVLYHNHTNALECMTGFFGFFYACFLLSHIYLVREYTYGKLLVWLAFIAAFGCDTGAYFAGITFGKHKLIPTLSPKKTIEGSIGGIVTATVLALLYGWWLQRSFTMDGVNILLLCGLTGFFGSFLAQIGDLAASAMKRLTGIKDFGKLIPGHGGVLDRFDSVILTAPAVYYIMLFLIDVQV</sequence>
<dbReference type="AlphaFoldDB" id="A0A1M6WJK5"/>
<dbReference type="GO" id="GO:0005886">
    <property type="term" value="C:plasma membrane"/>
    <property type="evidence" value="ECO:0007669"/>
    <property type="project" value="UniProtKB-SubCell"/>
</dbReference>
<accession>A0A1M6WJK5</accession>
<evidence type="ECO:0000256" key="8">
    <source>
        <dbReference type="ARBA" id="ARBA00022475"/>
    </source>
</evidence>
<dbReference type="GO" id="GO:0016024">
    <property type="term" value="P:CDP-diacylglycerol biosynthetic process"/>
    <property type="evidence" value="ECO:0007669"/>
    <property type="project" value="UniProtKB-UniPathway"/>
</dbReference>
<keyword evidence="11 18" id="KW-0812">Transmembrane</keyword>
<evidence type="ECO:0000256" key="2">
    <source>
        <dbReference type="ARBA" id="ARBA00004651"/>
    </source>
</evidence>
<evidence type="ECO:0000256" key="15">
    <source>
        <dbReference type="ARBA" id="ARBA00023136"/>
    </source>
</evidence>
<keyword evidence="8" id="KW-1003">Cell membrane</keyword>
<keyword evidence="15 19" id="KW-0472">Membrane</keyword>
<evidence type="ECO:0000256" key="1">
    <source>
        <dbReference type="ARBA" id="ARBA00001698"/>
    </source>
</evidence>
<keyword evidence="17" id="KW-1208">Phospholipid metabolism</keyword>
<dbReference type="RefSeq" id="WP_072852452.1">
    <property type="nucleotide sequence ID" value="NZ_FRAH01000055.1"/>
</dbReference>
<feature type="transmembrane region" description="Helical" evidence="19">
    <location>
        <begin position="54"/>
        <end position="71"/>
    </location>
</feature>
<feature type="transmembrane region" description="Helical" evidence="19">
    <location>
        <begin position="202"/>
        <end position="224"/>
    </location>
</feature>
<proteinExistence type="inferred from homology"/>
<evidence type="ECO:0000256" key="7">
    <source>
        <dbReference type="ARBA" id="ARBA00019373"/>
    </source>
</evidence>
<evidence type="ECO:0000256" key="4">
    <source>
        <dbReference type="ARBA" id="ARBA00005189"/>
    </source>
</evidence>
<evidence type="ECO:0000256" key="5">
    <source>
        <dbReference type="ARBA" id="ARBA00010185"/>
    </source>
</evidence>
<dbReference type="PROSITE" id="PS01315">
    <property type="entry name" value="CDS"/>
    <property type="match status" value="1"/>
</dbReference>
<comment type="catalytic activity">
    <reaction evidence="1 18">
        <text>a 1,2-diacyl-sn-glycero-3-phosphate + CTP + H(+) = a CDP-1,2-diacyl-sn-glycerol + diphosphate</text>
        <dbReference type="Rhea" id="RHEA:16229"/>
        <dbReference type="ChEBI" id="CHEBI:15378"/>
        <dbReference type="ChEBI" id="CHEBI:33019"/>
        <dbReference type="ChEBI" id="CHEBI:37563"/>
        <dbReference type="ChEBI" id="CHEBI:58332"/>
        <dbReference type="ChEBI" id="CHEBI:58608"/>
        <dbReference type="EC" id="2.7.7.41"/>
    </reaction>
</comment>
<evidence type="ECO:0000313" key="20">
    <source>
        <dbReference type="EMBL" id="SHK93907.1"/>
    </source>
</evidence>
<evidence type="ECO:0000313" key="21">
    <source>
        <dbReference type="Proteomes" id="UP000183975"/>
    </source>
</evidence>
<keyword evidence="13 19" id="KW-1133">Transmembrane helix</keyword>
<feature type="transmembrane region" description="Helical" evidence="19">
    <location>
        <begin position="6"/>
        <end position="33"/>
    </location>
</feature>
<evidence type="ECO:0000256" key="12">
    <source>
        <dbReference type="ARBA" id="ARBA00022695"/>
    </source>
</evidence>
<dbReference type="EC" id="2.7.7.41" evidence="6 18"/>
<evidence type="ECO:0000256" key="16">
    <source>
        <dbReference type="ARBA" id="ARBA00023209"/>
    </source>
</evidence>
<comment type="similarity">
    <text evidence="5 18">Belongs to the CDS family.</text>
</comment>
<comment type="pathway">
    <text evidence="3 18">Phospholipid metabolism; CDP-diacylglycerol biosynthesis; CDP-diacylglycerol from sn-glycerol 3-phosphate: step 3/3.</text>
</comment>
<evidence type="ECO:0000256" key="10">
    <source>
        <dbReference type="ARBA" id="ARBA00022679"/>
    </source>
</evidence>
<organism evidence="20 21">
    <name type="scientific">Anaerotignum lactatifermentans DSM 14214</name>
    <dbReference type="NCBI Taxonomy" id="1121323"/>
    <lineage>
        <taxon>Bacteria</taxon>
        <taxon>Bacillati</taxon>
        <taxon>Bacillota</taxon>
        <taxon>Clostridia</taxon>
        <taxon>Lachnospirales</taxon>
        <taxon>Anaerotignaceae</taxon>
        <taxon>Anaerotignum</taxon>
    </lineage>
</organism>
<evidence type="ECO:0000256" key="18">
    <source>
        <dbReference type="RuleBase" id="RU003938"/>
    </source>
</evidence>
<feature type="transmembrane region" description="Helical" evidence="19">
    <location>
        <begin position="77"/>
        <end position="94"/>
    </location>
</feature>
<dbReference type="InterPro" id="IPR000374">
    <property type="entry name" value="PC_trans"/>
</dbReference>
<name>A0A1M6WJK5_9FIRM</name>
<reference evidence="20 21" key="1">
    <citation type="submission" date="2016-11" db="EMBL/GenBank/DDBJ databases">
        <authorList>
            <person name="Jaros S."/>
            <person name="Januszkiewicz K."/>
            <person name="Wedrychowicz H."/>
        </authorList>
    </citation>
    <scope>NUCLEOTIDE SEQUENCE [LARGE SCALE GENOMIC DNA]</scope>
    <source>
        <strain evidence="20 21">DSM 14214</strain>
    </source>
</reference>
<evidence type="ECO:0000256" key="11">
    <source>
        <dbReference type="ARBA" id="ARBA00022692"/>
    </source>
</evidence>
<feature type="transmembrane region" description="Helical" evidence="19">
    <location>
        <begin position="101"/>
        <end position="123"/>
    </location>
</feature>
<dbReference type="OrthoDB" id="9799199at2"/>
<dbReference type="GO" id="GO:0004605">
    <property type="term" value="F:phosphatidate cytidylyltransferase activity"/>
    <property type="evidence" value="ECO:0007669"/>
    <property type="project" value="UniProtKB-EC"/>
</dbReference>
<keyword evidence="12 18" id="KW-0548">Nucleotidyltransferase</keyword>
<dbReference type="Proteomes" id="UP000183975">
    <property type="component" value="Unassembled WGS sequence"/>
</dbReference>
<feature type="transmembrane region" description="Helical" evidence="19">
    <location>
        <begin position="129"/>
        <end position="151"/>
    </location>
</feature>
<evidence type="ECO:0000256" key="13">
    <source>
        <dbReference type="ARBA" id="ARBA00022989"/>
    </source>
</evidence>
<dbReference type="PANTHER" id="PTHR46382:SF1">
    <property type="entry name" value="PHOSPHATIDATE CYTIDYLYLTRANSFERASE"/>
    <property type="match status" value="1"/>
</dbReference>
<comment type="subcellular location">
    <subcellularLocation>
        <location evidence="2">Cell membrane</location>
        <topology evidence="2">Multi-pass membrane protein</topology>
    </subcellularLocation>
</comment>
<evidence type="ECO:0000256" key="14">
    <source>
        <dbReference type="ARBA" id="ARBA00023098"/>
    </source>
</evidence>
<evidence type="ECO:0000256" key="9">
    <source>
        <dbReference type="ARBA" id="ARBA00022516"/>
    </source>
</evidence>
<protein>
    <recommendedName>
        <fullName evidence="7 18">Phosphatidate cytidylyltransferase</fullName>
        <ecNumber evidence="6 18">2.7.7.41</ecNumber>
    </recommendedName>
</protein>
<comment type="pathway">
    <text evidence="4">Lipid metabolism.</text>
</comment>
<evidence type="ECO:0000256" key="6">
    <source>
        <dbReference type="ARBA" id="ARBA00012487"/>
    </source>
</evidence>
<evidence type="ECO:0000256" key="17">
    <source>
        <dbReference type="ARBA" id="ARBA00023264"/>
    </source>
</evidence>
<dbReference type="PANTHER" id="PTHR46382">
    <property type="entry name" value="PHOSPHATIDATE CYTIDYLYLTRANSFERASE"/>
    <property type="match status" value="1"/>
</dbReference>
<dbReference type="Pfam" id="PF01148">
    <property type="entry name" value="CTP_transf_1"/>
    <property type="match status" value="1"/>
</dbReference>
<dbReference type="UniPathway" id="UPA00557">
    <property type="reaction ID" value="UER00614"/>
</dbReference>
<keyword evidence="14" id="KW-0443">Lipid metabolism</keyword>
<keyword evidence="10 18" id="KW-0808">Transferase</keyword>
<gene>
    <name evidence="20" type="ORF">SAMN02745138_02601</name>
</gene>
<evidence type="ECO:0000256" key="3">
    <source>
        <dbReference type="ARBA" id="ARBA00005119"/>
    </source>
</evidence>
<keyword evidence="9" id="KW-0444">Lipid biosynthesis</keyword>
<keyword evidence="16" id="KW-0594">Phospholipid biosynthesis</keyword>
<keyword evidence="21" id="KW-1185">Reference proteome</keyword>
<evidence type="ECO:0000256" key="19">
    <source>
        <dbReference type="SAM" id="Phobius"/>
    </source>
</evidence>
<feature type="transmembrane region" description="Helical" evidence="19">
    <location>
        <begin position="172"/>
        <end position="190"/>
    </location>
</feature>
<dbReference type="EMBL" id="FRAH01000055">
    <property type="protein sequence ID" value="SHK93907.1"/>
    <property type="molecule type" value="Genomic_DNA"/>
</dbReference>